<dbReference type="InterPro" id="IPR029058">
    <property type="entry name" value="AB_hydrolase_fold"/>
</dbReference>
<comment type="caution">
    <text evidence="3">The sequence shown here is derived from an EMBL/GenBank/DDBJ whole genome shotgun (WGS) entry which is preliminary data.</text>
</comment>
<sequence length="951" mass="105779">MRQAFSRRPKAATAASNLFTTQNTPPVITLTTPLSIVFIHGLTGHREKTWTAHGASEPWPKVLLPSELPNARVLLFGYDANVVDWRGLVSQSRIGDHAWNLLTSLAAHREKDETNERPIIFVCHSLGALALTTARQRVEKHLQNTVQPTVGIASLGTPHHGAGLARWAELLSRHIGIVKQTNTKIVSVLRQDSEVLARIQEGFHTMIGARSEEAQAQIHIACFFEELPLPGVGGAAAFLPGPIPIGIHSNHMDMVRFSSADDPGFTAVCGELRRWMLQIGAAEDGHQNRSAPNHTQLPGNGRNGQPNSTPRFIVPYTNNPDFVGRSEILRQLKSKLCHDQDSPDGNRSRERLFYGLGGIGKTQIALAYVFWLHQTHRDISVFWIHASNVERFRQGYALIAQECQIPGYDDPKTDVLPLVKKWLERKDGSQWLMVIDNADDMQIFFGKQTEPVDNSLSGHMGTVGRYIPDCSHGAILVTTRNLQASSRLIKGKQPIKVGELNDEETVELLRTRLDGIDATPGDLSALSSRLEHLPLALVQGAAFIQENDLTIDQYFRLLDNSDQHLVDLLSEEFKTEGRDSETPRAVAETWILSFEQIQRQNALAGKLLSLMSEMELTKAVGVLKAFCFIVGDEGRGFDIRRLVQLVTQKWLGRKGMMRSFATKALLVVSQAYPYGNAYLPHATAVLSLDDSGTNEQSVARASLLYCVAGFFYYKGQWKDAGNLFQQATDIQRGVLGEEHPETLSSIADLAAAYWNQGRWKEAENLEVQVMETRKRVLGEEHPDTLSSIRALALTYQRQGRWKEAEDLGVQVTEVRKRVLGEEHPDTLTSMANLALTYCGQGRLKEAGSLQLQVIETRKRVLGEEHPETLDEMANLALTYHSQGRRKEAKELEAQVKETRKRVLGGERLDTLLANTSSLIPSGVKGVSKALELMLNLLHLRKRVLGPDSPIL</sequence>
<organism evidence="3 4">
    <name type="scientific">Corynascus novoguineensis</name>
    <dbReference type="NCBI Taxonomy" id="1126955"/>
    <lineage>
        <taxon>Eukaryota</taxon>
        <taxon>Fungi</taxon>
        <taxon>Dikarya</taxon>
        <taxon>Ascomycota</taxon>
        <taxon>Pezizomycotina</taxon>
        <taxon>Sordariomycetes</taxon>
        <taxon>Sordariomycetidae</taxon>
        <taxon>Sordariales</taxon>
        <taxon>Chaetomiaceae</taxon>
        <taxon>Corynascus</taxon>
    </lineage>
</organism>
<dbReference type="InterPro" id="IPR027417">
    <property type="entry name" value="P-loop_NTPase"/>
</dbReference>
<dbReference type="PANTHER" id="PTHR46082">
    <property type="entry name" value="ATP/GTP-BINDING PROTEIN-RELATED"/>
    <property type="match status" value="1"/>
</dbReference>
<dbReference type="Pfam" id="PF13424">
    <property type="entry name" value="TPR_12"/>
    <property type="match status" value="1"/>
</dbReference>
<dbReference type="PANTHER" id="PTHR46082:SF6">
    <property type="entry name" value="AAA+ ATPASE DOMAIN-CONTAINING PROTEIN-RELATED"/>
    <property type="match status" value="1"/>
</dbReference>
<gene>
    <name evidence="3" type="ORF">C7999DRAFT_42748</name>
</gene>
<dbReference type="SUPFAM" id="SSF52540">
    <property type="entry name" value="P-loop containing nucleoside triphosphate hydrolases"/>
    <property type="match status" value="1"/>
</dbReference>
<dbReference type="Proteomes" id="UP001303647">
    <property type="component" value="Unassembled WGS sequence"/>
</dbReference>
<evidence type="ECO:0000259" key="2">
    <source>
        <dbReference type="Pfam" id="PF12697"/>
    </source>
</evidence>
<dbReference type="InterPro" id="IPR011990">
    <property type="entry name" value="TPR-like_helical_dom_sf"/>
</dbReference>
<dbReference type="SUPFAM" id="SSF48452">
    <property type="entry name" value="TPR-like"/>
    <property type="match status" value="2"/>
</dbReference>
<evidence type="ECO:0000313" key="4">
    <source>
        <dbReference type="Proteomes" id="UP001303647"/>
    </source>
</evidence>
<reference evidence="3" key="1">
    <citation type="journal article" date="2023" name="Mol. Phylogenet. Evol.">
        <title>Genome-scale phylogeny and comparative genomics of the fungal order Sordariales.</title>
        <authorList>
            <person name="Hensen N."/>
            <person name="Bonometti L."/>
            <person name="Westerberg I."/>
            <person name="Brannstrom I.O."/>
            <person name="Guillou S."/>
            <person name="Cros-Aarteil S."/>
            <person name="Calhoun S."/>
            <person name="Haridas S."/>
            <person name="Kuo A."/>
            <person name="Mondo S."/>
            <person name="Pangilinan J."/>
            <person name="Riley R."/>
            <person name="LaButti K."/>
            <person name="Andreopoulos B."/>
            <person name="Lipzen A."/>
            <person name="Chen C."/>
            <person name="Yan M."/>
            <person name="Daum C."/>
            <person name="Ng V."/>
            <person name="Clum A."/>
            <person name="Steindorff A."/>
            <person name="Ohm R.A."/>
            <person name="Martin F."/>
            <person name="Silar P."/>
            <person name="Natvig D.O."/>
            <person name="Lalanne C."/>
            <person name="Gautier V."/>
            <person name="Ament-Velasquez S.L."/>
            <person name="Kruys A."/>
            <person name="Hutchinson M.I."/>
            <person name="Powell A.J."/>
            <person name="Barry K."/>
            <person name="Miller A.N."/>
            <person name="Grigoriev I.V."/>
            <person name="Debuchy R."/>
            <person name="Gladieux P."/>
            <person name="Hiltunen Thoren M."/>
            <person name="Johannesson H."/>
        </authorList>
    </citation>
    <scope>NUCLEOTIDE SEQUENCE</scope>
    <source>
        <strain evidence="3">CBS 359.72</strain>
    </source>
</reference>
<dbReference type="Gene3D" id="1.25.40.10">
    <property type="entry name" value="Tetratricopeptide repeat domain"/>
    <property type="match status" value="2"/>
</dbReference>
<protein>
    <recommendedName>
        <fullName evidence="2">AB hydrolase-1 domain-containing protein</fullName>
    </recommendedName>
</protein>
<evidence type="ECO:0000313" key="3">
    <source>
        <dbReference type="EMBL" id="KAK4245726.1"/>
    </source>
</evidence>
<name>A0AAN7CQ19_9PEZI</name>
<dbReference type="Pfam" id="PF13374">
    <property type="entry name" value="TPR_10"/>
    <property type="match status" value="3"/>
</dbReference>
<dbReference type="InterPro" id="IPR053137">
    <property type="entry name" value="NLR-like"/>
</dbReference>
<dbReference type="Gene3D" id="3.40.50.1820">
    <property type="entry name" value="alpha/beta hydrolase"/>
    <property type="match status" value="1"/>
</dbReference>
<feature type="domain" description="AB hydrolase-1" evidence="2">
    <location>
        <begin position="36"/>
        <end position="176"/>
    </location>
</feature>
<dbReference type="EMBL" id="MU857692">
    <property type="protein sequence ID" value="KAK4245726.1"/>
    <property type="molecule type" value="Genomic_DNA"/>
</dbReference>
<feature type="compositionally biased region" description="Polar residues" evidence="1">
    <location>
        <begin position="288"/>
        <end position="310"/>
    </location>
</feature>
<dbReference type="Gene3D" id="3.40.50.300">
    <property type="entry name" value="P-loop containing nucleotide triphosphate hydrolases"/>
    <property type="match status" value="1"/>
</dbReference>
<dbReference type="InterPro" id="IPR000073">
    <property type="entry name" value="AB_hydrolase_1"/>
</dbReference>
<dbReference type="AlphaFoldDB" id="A0AAN7CQ19"/>
<reference evidence="3" key="2">
    <citation type="submission" date="2023-05" db="EMBL/GenBank/DDBJ databases">
        <authorList>
            <consortium name="Lawrence Berkeley National Laboratory"/>
            <person name="Steindorff A."/>
            <person name="Hensen N."/>
            <person name="Bonometti L."/>
            <person name="Westerberg I."/>
            <person name="Brannstrom I.O."/>
            <person name="Guillou S."/>
            <person name="Cros-Aarteil S."/>
            <person name="Calhoun S."/>
            <person name="Haridas S."/>
            <person name="Kuo A."/>
            <person name="Mondo S."/>
            <person name="Pangilinan J."/>
            <person name="Riley R."/>
            <person name="Labutti K."/>
            <person name="Andreopoulos B."/>
            <person name="Lipzen A."/>
            <person name="Chen C."/>
            <person name="Yanf M."/>
            <person name="Daum C."/>
            <person name="Ng V."/>
            <person name="Clum A."/>
            <person name="Ohm R."/>
            <person name="Martin F."/>
            <person name="Silar P."/>
            <person name="Natvig D."/>
            <person name="Lalanne C."/>
            <person name="Gautier V."/>
            <person name="Ament-Velasquez S.L."/>
            <person name="Kruys A."/>
            <person name="Hutchinson M.I."/>
            <person name="Powell A.J."/>
            <person name="Barry K."/>
            <person name="Miller A.N."/>
            <person name="Grigoriev I.V."/>
            <person name="Debuchy R."/>
            <person name="Gladieux P."/>
            <person name="Thoren M.H."/>
            <person name="Johannesson H."/>
        </authorList>
    </citation>
    <scope>NUCLEOTIDE SEQUENCE</scope>
    <source>
        <strain evidence="3">CBS 359.72</strain>
    </source>
</reference>
<feature type="region of interest" description="Disordered" evidence="1">
    <location>
        <begin position="284"/>
        <end position="310"/>
    </location>
</feature>
<proteinExistence type="predicted"/>
<keyword evidence="4" id="KW-1185">Reference proteome</keyword>
<evidence type="ECO:0000256" key="1">
    <source>
        <dbReference type="SAM" id="MobiDB-lite"/>
    </source>
</evidence>
<accession>A0AAN7CQ19</accession>
<dbReference type="SUPFAM" id="SSF53474">
    <property type="entry name" value="alpha/beta-Hydrolases"/>
    <property type="match status" value="1"/>
</dbReference>
<dbReference type="Pfam" id="PF12697">
    <property type="entry name" value="Abhydrolase_6"/>
    <property type="match status" value="1"/>
</dbReference>